<gene>
    <name evidence="2" type="ORF">EPJ80_00310</name>
</gene>
<evidence type="ECO:0000259" key="1">
    <source>
        <dbReference type="Pfam" id="PF12392"/>
    </source>
</evidence>
<name>A0A5C8CIC3_9SPIR</name>
<organism evidence="2 3">
    <name type="scientific">Brachyspira aalborgi</name>
    <dbReference type="NCBI Taxonomy" id="29522"/>
    <lineage>
        <taxon>Bacteria</taxon>
        <taxon>Pseudomonadati</taxon>
        <taxon>Spirochaetota</taxon>
        <taxon>Spirochaetia</taxon>
        <taxon>Brachyspirales</taxon>
        <taxon>Brachyspiraceae</taxon>
        <taxon>Brachyspira</taxon>
    </lineage>
</organism>
<dbReference type="RefSeq" id="WP_147757442.1">
    <property type="nucleotide sequence ID" value="NZ_SAXT01000001.1"/>
</dbReference>
<evidence type="ECO:0000313" key="2">
    <source>
        <dbReference type="EMBL" id="TXJ13224.1"/>
    </source>
</evidence>
<dbReference type="PANTHER" id="PTHR30217:SF10">
    <property type="entry name" value="23S RRNA 5-HYDROXYCYTIDINE C2501 SYNTHASE"/>
    <property type="match status" value="1"/>
</dbReference>
<dbReference type="Pfam" id="PF12392">
    <property type="entry name" value="DUF3656"/>
    <property type="match status" value="1"/>
</dbReference>
<feature type="domain" description="Peptidase U32 collagenase" evidence="1">
    <location>
        <begin position="377"/>
        <end position="496"/>
    </location>
</feature>
<dbReference type="InterPro" id="IPR051454">
    <property type="entry name" value="RNA/ubiquinone_mod_enzymes"/>
</dbReference>
<dbReference type="Pfam" id="PF01136">
    <property type="entry name" value="Peptidase_U32"/>
    <property type="match status" value="1"/>
</dbReference>
<dbReference type="AlphaFoldDB" id="A0A5C8CIC3"/>
<dbReference type="EMBL" id="SAXT01000001">
    <property type="protein sequence ID" value="TXJ13224.1"/>
    <property type="molecule type" value="Genomic_DNA"/>
</dbReference>
<dbReference type="PANTHER" id="PTHR30217">
    <property type="entry name" value="PEPTIDASE U32 FAMILY"/>
    <property type="match status" value="1"/>
</dbReference>
<evidence type="ECO:0000313" key="3">
    <source>
        <dbReference type="Proteomes" id="UP000325116"/>
    </source>
</evidence>
<reference evidence="2 3" key="1">
    <citation type="journal article" date="1992" name="Lakartidningen">
        <title>[Penicillin V and not amoxicillin is the first choice preparation in acute otitis].</title>
        <authorList>
            <person name="Kamme C."/>
            <person name="Lundgren K."/>
            <person name="Prellner K."/>
        </authorList>
    </citation>
    <scope>NUCLEOTIDE SEQUENCE [LARGE SCALE GENOMIC DNA]</scope>
    <source>
        <strain evidence="2 3">W1</strain>
    </source>
</reference>
<accession>A0A5C8CIC3</accession>
<proteinExistence type="predicted"/>
<dbReference type="InterPro" id="IPR001539">
    <property type="entry name" value="Peptidase_U32"/>
</dbReference>
<dbReference type="Proteomes" id="UP000325116">
    <property type="component" value="Unassembled WGS sequence"/>
</dbReference>
<comment type="caution">
    <text evidence="2">The sequence shown here is derived from an EMBL/GenBank/DDBJ whole genome shotgun (WGS) entry which is preliminary data.</text>
</comment>
<sequence length="713" mass="80738">MNKIKKIELLSPVGDERGLKAAVNSGANGVYFGAKSFNAREYATENFDDKAIENAVKFAKLRNVKVYITVNTLVYNDEIDKAILLIKNIYDMGADAIIVQDLGIIDIVRENLNIPMHASTQMSCNNTYSVKLLEKLGIERVVLARETSIENIKEIRKNTNIELETFIHGALCVSFSGQCAYSYLHGGRSANRGACAQACRMEYSGGKTDYPLSAKDLMTIDIIPNLIEAGINSFKIEGRAKRSEYVAITTSIYRKAIDFALQNKNIETEKYKESLIKIFNRGGFSEGYYYNSKDIFENYKPNHNGEFIGKITDYKKNKIYIKADKELNVYDGLSFGESGKIGMQISDLYKDNIRVKNGKGNLSFSAVLKNINVGDKVYRTTDKSQMDEANIIIESDNFKHLLNLNCIIDYDKKIKFKINSNYNEKLNLEYISDYLVEEAKNSETKESDIIKALSKTGGTVFKFENINIIINFEKPFIPVKVLNEARRSIINSLEKILIQNRKIDYDKNIKNIFKEKIEYPNTNLKVAIISDINHKVKDYDKIILFPKIYDTNIKKFFNEGLIDGIILPHITFDKDIELIKNIVSKDMIVICNNLGQIEALLGKCIIWAGIGMNTINNKTVDFLYKLGVSTVISSIEAGKKLKNTISIKRGFIPAMSFAFCPKSIAIGCDKCKEKNIIDSKNNVVIFDCVKMHNKISFILENINNKNGEIDIFI</sequence>
<protein>
    <submittedName>
        <fullName evidence="2">U32 family peptidase</fullName>
    </submittedName>
</protein>
<dbReference type="InterPro" id="IPR020988">
    <property type="entry name" value="Pept_U32_collagenase"/>
</dbReference>